<dbReference type="PANTHER" id="PTHR30250">
    <property type="entry name" value="PST FAMILY PREDICTED COLANIC ACID TRANSPORTER"/>
    <property type="match status" value="1"/>
</dbReference>
<feature type="transmembrane region" description="Helical" evidence="6">
    <location>
        <begin position="147"/>
        <end position="165"/>
    </location>
</feature>
<evidence type="ECO:0000256" key="1">
    <source>
        <dbReference type="ARBA" id="ARBA00004651"/>
    </source>
</evidence>
<feature type="transmembrane region" description="Helical" evidence="6">
    <location>
        <begin position="116"/>
        <end position="140"/>
    </location>
</feature>
<feature type="transmembrane region" description="Helical" evidence="6">
    <location>
        <begin position="294"/>
        <end position="318"/>
    </location>
</feature>
<dbReference type="PANTHER" id="PTHR30250:SF11">
    <property type="entry name" value="O-ANTIGEN TRANSPORTER-RELATED"/>
    <property type="match status" value="1"/>
</dbReference>
<keyword evidence="8" id="KW-1185">Reference proteome</keyword>
<dbReference type="RefSeq" id="WP_044165057.1">
    <property type="nucleotide sequence ID" value="NZ_JACIER010000015.1"/>
</dbReference>
<comment type="subcellular location">
    <subcellularLocation>
        <location evidence="1">Cell membrane</location>
        <topology evidence="1">Multi-pass membrane protein</topology>
    </subcellularLocation>
</comment>
<evidence type="ECO:0000256" key="3">
    <source>
        <dbReference type="ARBA" id="ARBA00022692"/>
    </source>
</evidence>
<evidence type="ECO:0000313" key="7">
    <source>
        <dbReference type="EMBL" id="MBB4045513.1"/>
    </source>
</evidence>
<gene>
    <name evidence="7" type="ORF">GGR06_003327</name>
</gene>
<dbReference type="Proteomes" id="UP000560658">
    <property type="component" value="Unassembled WGS sequence"/>
</dbReference>
<feature type="transmembrane region" description="Helical" evidence="6">
    <location>
        <begin position="362"/>
        <end position="379"/>
    </location>
</feature>
<accession>A0A840DAB2</accession>
<feature type="transmembrane region" description="Helical" evidence="6">
    <location>
        <begin position="37"/>
        <end position="58"/>
    </location>
</feature>
<evidence type="ECO:0000256" key="4">
    <source>
        <dbReference type="ARBA" id="ARBA00022989"/>
    </source>
</evidence>
<evidence type="ECO:0000256" key="5">
    <source>
        <dbReference type="ARBA" id="ARBA00023136"/>
    </source>
</evidence>
<organism evidence="7 8">
    <name type="scientific">Bacteroides reticulotermitis</name>
    <dbReference type="NCBI Taxonomy" id="1133319"/>
    <lineage>
        <taxon>Bacteria</taxon>
        <taxon>Pseudomonadati</taxon>
        <taxon>Bacteroidota</taxon>
        <taxon>Bacteroidia</taxon>
        <taxon>Bacteroidales</taxon>
        <taxon>Bacteroidaceae</taxon>
        <taxon>Bacteroides</taxon>
    </lineage>
</organism>
<dbReference type="EMBL" id="JACIER010000015">
    <property type="protein sequence ID" value="MBB4045513.1"/>
    <property type="molecule type" value="Genomic_DNA"/>
</dbReference>
<feature type="transmembrane region" description="Helical" evidence="6">
    <location>
        <begin position="385"/>
        <end position="403"/>
    </location>
</feature>
<proteinExistence type="predicted"/>
<dbReference type="GO" id="GO:0005886">
    <property type="term" value="C:plasma membrane"/>
    <property type="evidence" value="ECO:0007669"/>
    <property type="project" value="UniProtKB-SubCell"/>
</dbReference>
<dbReference type="AlphaFoldDB" id="A0A840DAB2"/>
<reference evidence="7" key="1">
    <citation type="submission" date="2020-08" db="EMBL/GenBank/DDBJ databases">
        <title>Genomic Encyclopedia of Type Strains, Phase IV (KMG-IV): sequencing the most valuable type-strain genomes for metagenomic binning, comparative biology and taxonomic classification.</title>
        <authorList>
            <person name="Goeker M."/>
        </authorList>
    </citation>
    <scope>NUCLEOTIDE SEQUENCE [LARGE SCALE GENOMIC DNA]</scope>
    <source>
        <strain evidence="7">DSM 105720</strain>
    </source>
</reference>
<protein>
    <submittedName>
        <fullName evidence="7">O-antigen/teichoic acid export membrane protein</fullName>
    </submittedName>
</protein>
<keyword evidence="3 6" id="KW-0812">Transmembrane</keyword>
<evidence type="ECO:0000256" key="6">
    <source>
        <dbReference type="SAM" id="Phobius"/>
    </source>
</evidence>
<feature type="transmembrane region" description="Helical" evidence="6">
    <location>
        <begin position="330"/>
        <end position="350"/>
    </location>
</feature>
<feature type="transmembrane region" description="Helical" evidence="6">
    <location>
        <begin position="79"/>
        <end position="104"/>
    </location>
</feature>
<evidence type="ECO:0000256" key="2">
    <source>
        <dbReference type="ARBA" id="ARBA00022475"/>
    </source>
</evidence>
<evidence type="ECO:0000313" key="8">
    <source>
        <dbReference type="Proteomes" id="UP000560658"/>
    </source>
</evidence>
<feature type="transmembrane region" description="Helical" evidence="6">
    <location>
        <begin position="216"/>
        <end position="236"/>
    </location>
</feature>
<keyword evidence="5 6" id="KW-0472">Membrane</keyword>
<feature type="transmembrane region" description="Helical" evidence="6">
    <location>
        <begin position="415"/>
        <end position="433"/>
    </location>
</feature>
<sequence length="480" mass="54897">MSFVKNKIFIYLVTRYITYGLQFALSLIIAIRLGPYYLGVYGVVLLVLSYFTQVNFGIPHSLNVLLVQNKKSKKIQDRYTLNSLVIFTYLNIAVVAGTMFFAFFEKDKWAGYDLGKYFLLIAFTAVLTYYNSILTTVIRFRNQVNELSLIGTIPVIANFATVWFFKGENLVMSLTVVNMLSCLVITCICYCKGVIPQFSISDISIKLQKVLINKGLYLFFYNSSFYFILIAVRTIISGNYSVEEFGYFTFSYTIANAVMLMLDSVNTIIFPKTIDMLSNTDNTEKTVVLDKLRVGYITTSHMLIYCALTVFPLLVLIFPKYEPALTSMNMIALTILMNTNSYGYNTLLIAQNKEKISSRISVIALLTTIAIALFLVFIIHVEYSFVIISTLISYMIFSLLATYEGNKILKGQCDFLYTLKTFFPLKLFIPYSLALVISIMRLECIIFLPLLIFIMLNFKDLYFLKRIFSKIVNNPNIIDL</sequence>
<feature type="transmembrane region" description="Helical" evidence="6">
    <location>
        <begin position="439"/>
        <end position="458"/>
    </location>
</feature>
<name>A0A840DAB2_9BACE</name>
<keyword evidence="2" id="KW-1003">Cell membrane</keyword>
<dbReference type="InterPro" id="IPR050833">
    <property type="entry name" value="Poly_Biosynth_Transport"/>
</dbReference>
<keyword evidence="4 6" id="KW-1133">Transmembrane helix</keyword>
<comment type="caution">
    <text evidence="7">The sequence shown here is derived from an EMBL/GenBank/DDBJ whole genome shotgun (WGS) entry which is preliminary data.</text>
</comment>
<feature type="transmembrane region" description="Helical" evidence="6">
    <location>
        <begin position="171"/>
        <end position="195"/>
    </location>
</feature>
<feature type="transmembrane region" description="Helical" evidence="6">
    <location>
        <begin position="248"/>
        <end position="270"/>
    </location>
</feature>
<feature type="transmembrane region" description="Helical" evidence="6">
    <location>
        <begin position="12"/>
        <end position="31"/>
    </location>
</feature>